<dbReference type="GO" id="GO:0005634">
    <property type="term" value="C:nucleus"/>
    <property type="evidence" value="ECO:0007669"/>
    <property type="project" value="TreeGrafter"/>
</dbReference>
<feature type="compositionally biased region" description="Low complexity" evidence="1">
    <location>
        <begin position="246"/>
        <end position="255"/>
    </location>
</feature>
<keyword evidence="3" id="KW-1185">Reference proteome</keyword>
<organism evidence="2 3">
    <name type="scientific">Volvox africanus</name>
    <dbReference type="NCBI Taxonomy" id="51714"/>
    <lineage>
        <taxon>Eukaryota</taxon>
        <taxon>Viridiplantae</taxon>
        <taxon>Chlorophyta</taxon>
        <taxon>core chlorophytes</taxon>
        <taxon>Chlorophyceae</taxon>
        <taxon>CS clade</taxon>
        <taxon>Chlamydomonadales</taxon>
        <taxon>Volvocaceae</taxon>
        <taxon>Volvox</taxon>
    </lineage>
</organism>
<reference evidence="2" key="1">
    <citation type="journal article" date="2021" name="Proc. Natl. Acad. Sci. U.S.A.">
        <title>Three genomes in the algal genus Volvox reveal the fate of a haploid sex-determining region after a transition to homothallism.</title>
        <authorList>
            <person name="Yamamoto K."/>
            <person name="Hamaji T."/>
            <person name="Kawai-Toyooka H."/>
            <person name="Matsuzaki R."/>
            <person name="Takahashi F."/>
            <person name="Nishimura Y."/>
            <person name="Kawachi M."/>
            <person name="Noguchi H."/>
            <person name="Minakuchi Y."/>
            <person name="Umen J.G."/>
            <person name="Toyoda A."/>
            <person name="Nozaki H."/>
        </authorList>
    </citation>
    <scope>NUCLEOTIDE SEQUENCE</scope>
    <source>
        <strain evidence="2">NIES-3780</strain>
    </source>
</reference>
<sequence length="366" mass="38155">MHGEVDNYRTHWWECERCKKVIKRAMNRPPQEADCIGRTGSRGAACHDPNCGYHTHLRTCGGAYIKIREPDSKPKPNPDSKPKPNPDSKPKPKASRKTSPVNTQQSLQHQPSHKPGVLPGQQRIDDIVRSAKRRAQGLPEPAVEPGTAKQGAVTVPGGSSIGGGGVGRGREHLHVQTGPLAGPLPGLWQMQRVPAPPRHQARQDPKPSGSCESVPAPVRQGDGDDTAFGSRAAGGIENSRQQGVLDSPSAGDSASPPQPHLPTAATHSKQPWPAIPTRRRPEPAWGFGAMASGPDLNGPSATTVEAEAPAGACQRVGTGADRGRAWGAGPERSAMGSGEGIKSGSGRSGGPGPRVLGPADGGEVVV</sequence>
<dbReference type="EMBL" id="BNCO01000008">
    <property type="protein sequence ID" value="GIL49975.1"/>
    <property type="molecule type" value="Genomic_DNA"/>
</dbReference>
<feature type="region of interest" description="Disordered" evidence="1">
    <location>
        <begin position="134"/>
        <end position="366"/>
    </location>
</feature>
<dbReference type="Proteomes" id="UP000747399">
    <property type="component" value="Unassembled WGS sequence"/>
</dbReference>
<dbReference type="PANTHER" id="PTHR21220">
    <property type="entry name" value="DNA-DEPENDENT METALLOPROTEASE SPRTN"/>
    <property type="match status" value="1"/>
</dbReference>
<evidence type="ECO:0000313" key="3">
    <source>
        <dbReference type="Proteomes" id="UP000747399"/>
    </source>
</evidence>
<gene>
    <name evidence="2" type="ORF">Vafri_6103</name>
</gene>
<proteinExistence type="predicted"/>
<dbReference type="GO" id="GO:0004222">
    <property type="term" value="F:metalloendopeptidase activity"/>
    <property type="evidence" value="ECO:0007669"/>
    <property type="project" value="InterPro"/>
</dbReference>
<feature type="compositionally biased region" description="Basic and acidic residues" evidence="1">
    <location>
        <begin position="67"/>
        <end position="90"/>
    </location>
</feature>
<evidence type="ECO:0000256" key="1">
    <source>
        <dbReference type="SAM" id="MobiDB-lite"/>
    </source>
</evidence>
<dbReference type="PANTHER" id="PTHR21220:SF0">
    <property type="entry name" value="DNA-DEPENDENT METALLOPROTEASE SPRTN"/>
    <property type="match status" value="1"/>
</dbReference>
<comment type="caution">
    <text evidence="2">The sequence shown here is derived from an EMBL/GenBank/DDBJ whole genome shotgun (WGS) entry which is preliminary data.</text>
</comment>
<dbReference type="GO" id="GO:0003697">
    <property type="term" value="F:single-stranded DNA binding"/>
    <property type="evidence" value="ECO:0007669"/>
    <property type="project" value="InterPro"/>
</dbReference>
<name>A0A8J4EWK1_9CHLO</name>
<dbReference type="GO" id="GO:0031593">
    <property type="term" value="F:polyubiquitin modification-dependent protein binding"/>
    <property type="evidence" value="ECO:0007669"/>
    <property type="project" value="TreeGrafter"/>
</dbReference>
<protein>
    <submittedName>
        <fullName evidence="2">Uncharacterized protein</fullName>
    </submittedName>
</protein>
<dbReference type="GO" id="GO:0006974">
    <property type="term" value="P:DNA damage response"/>
    <property type="evidence" value="ECO:0007669"/>
    <property type="project" value="InterPro"/>
</dbReference>
<feature type="region of interest" description="Disordered" evidence="1">
    <location>
        <begin position="67"/>
        <end position="120"/>
    </location>
</feature>
<feature type="compositionally biased region" description="Gly residues" evidence="1">
    <location>
        <begin position="337"/>
        <end position="352"/>
    </location>
</feature>
<accession>A0A8J4EWK1</accession>
<evidence type="ECO:0000313" key="2">
    <source>
        <dbReference type="EMBL" id="GIL49975.1"/>
    </source>
</evidence>
<feature type="compositionally biased region" description="Polar residues" evidence="1">
    <location>
        <begin position="97"/>
        <end position="110"/>
    </location>
</feature>
<dbReference type="InterPro" id="IPR044245">
    <property type="entry name" value="Spartan"/>
</dbReference>
<dbReference type="AlphaFoldDB" id="A0A8J4EWK1"/>
<feature type="non-terminal residue" evidence="2">
    <location>
        <position position="1"/>
    </location>
</feature>